<evidence type="ECO:0000313" key="2">
    <source>
        <dbReference type="Proteomes" id="UP000192980"/>
    </source>
</evidence>
<protein>
    <submittedName>
        <fullName evidence="1">Conserved repeat domain-containing protein</fullName>
    </submittedName>
</protein>
<accession>A0A1X7KIW6</accession>
<dbReference type="InterPro" id="IPR001434">
    <property type="entry name" value="OmcB-like_DUF11"/>
</dbReference>
<dbReference type="RefSeq" id="WP_085473697.1">
    <property type="nucleotide sequence ID" value="NZ_CP038029.1"/>
</dbReference>
<dbReference type="Gene3D" id="2.60.40.10">
    <property type="entry name" value="Immunoglobulins"/>
    <property type="match status" value="1"/>
</dbReference>
<dbReference type="OrthoDB" id="1451431at2"/>
<dbReference type="InterPro" id="IPR047589">
    <property type="entry name" value="DUF11_rpt"/>
</dbReference>
<dbReference type="InterPro" id="IPR013783">
    <property type="entry name" value="Ig-like_fold"/>
</dbReference>
<dbReference type="AlphaFoldDB" id="A0A1X7KIW6"/>
<reference evidence="1 2" key="1">
    <citation type="submission" date="2017-04" db="EMBL/GenBank/DDBJ databases">
        <authorList>
            <person name="Afonso C.L."/>
            <person name="Miller P.J."/>
            <person name="Scott M.A."/>
            <person name="Spackman E."/>
            <person name="Goraichik I."/>
            <person name="Dimitrov K.M."/>
            <person name="Suarez D.L."/>
            <person name="Swayne D.E."/>
        </authorList>
    </citation>
    <scope>NUCLEOTIDE SEQUENCE [LARGE SCALE GENOMIC DNA]</scope>
    <source>
        <strain evidence="1 2">DSM 22418</strain>
    </source>
</reference>
<keyword evidence="2" id="KW-1185">Reference proteome</keyword>
<dbReference type="STRING" id="561061.SAMN05660862_2991"/>
<organism evidence="1 2">
    <name type="scientific">Sphingobacterium psychroaquaticum</name>
    <dbReference type="NCBI Taxonomy" id="561061"/>
    <lineage>
        <taxon>Bacteria</taxon>
        <taxon>Pseudomonadati</taxon>
        <taxon>Bacteroidota</taxon>
        <taxon>Sphingobacteriia</taxon>
        <taxon>Sphingobacteriales</taxon>
        <taxon>Sphingobacteriaceae</taxon>
        <taxon>Sphingobacterium</taxon>
    </lineage>
</organism>
<proteinExistence type="predicted"/>
<dbReference type="Proteomes" id="UP000192980">
    <property type="component" value="Unassembled WGS sequence"/>
</dbReference>
<dbReference type="Pfam" id="PF01345">
    <property type="entry name" value="DUF11"/>
    <property type="match status" value="1"/>
</dbReference>
<evidence type="ECO:0000313" key="1">
    <source>
        <dbReference type="EMBL" id="SMG41352.1"/>
    </source>
</evidence>
<dbReference type="NCBIfam" id="TIGR01451">
    <property type="entry name" value="B_ant_repeat"/>
    <property type="match status" value="2"/>
</dbReference>
<sequence length="849" mass="89362">MDNCKPLRQRNKLFLHVLTIFILSFFGSQSAYADGSKDLYPTGSSNLGARAWLRVSTTANENYPFANLGTHYVYAKAGETIAIASSAQGISNSARLRLYNTSNALIVDHQTPTSGTGSNVGKIASRAEEVAGPRLPGVTTGSGYTAVYHTVTVTGIYKVEFVSTGGETSTGTGGPTANRSHDDLWSQNSNTSLIAAWDVSVANAAKTQWIPGRAFAMAHNLFITSNASSDLGYHGKVKILTNDGYLYNVNNNGSNGIAFTFFVNNKGFYENNIPVYKSLDESTVAFLTGKVHNPNSADTNSDFTQKIFYTLPNTDLPTSASGAFPGGNTWLLNNRIPPTVSNVSIQGVDGTVGQVSNKGGDIHFTTNLSGTYTIEIKSTNNSFPSRKLTGTAIAGANTKFWDGKDGAGMSLPKGNFPAEIKVVLQGAEVHFPFFDMEVNPNGTIIQLLKSDRTTVESDIVYWNDSPVTTITGNAERSNSYGSKPNPLDGSQFIIPQGTSSNGGHTWGKSLGGNSLSYAFGNRRSIDTWTFITGDEEKIQTNIDVKITDLSVTVSQSKNSVKAGEELTYTVVVKNSFHPNDPAQNVSAVQGAPFGFTVPVGFVPKANGITFTATSSCGSQATALAFNTSENKYKSTLNMGAGCVITYTMTGTITAAMSANPTGSAEATILRPNDVTDYDATNPDVNTPPTDPHYECDEADNGGVCNNIKPIGLTYIPTVDLVVTKTANNAQVAINEDVIFTITVKNIGPDGATNVSVTDALPAGLTFKLASPSIGTFASGVWSVGSLAKDASATLTMTATATTEGTKTNTAVATSSQEELTPLDNTASASVVICKAGSAQVGLSSGTLKN</sequence>
<dbReference type="EMBL" id="FXAU01000005">
    <property type="protein sequence ID" value="SMG41352.1"/>
    <property type="molecule type" value="Genomic_DNA"/>
</dbReference>
<name>A0A1X7KIW6_9SPHI</name>
<gene>
    <name evidence="1" type="ORF">SAMN05660862_2991</name>
</gene>